<organism evidence="3 4">
    <name type="scientific">Riccia sorocarpa</name>
    <dbReference type="NCBI Taxonomy" id="122646"/>
    <lineage>
        <taxon>Eukaryota</taxon>
        <taxon>Viridiplantae</taxon>
        <taxon>Streptophyta</taxon>
        <taxon>Embryophyta</taxon>
        <taxon>Marchantiophyta</taxon>
        <taxon>Marchantiopsida</taxon>
        <taxon>Marchantiidae</taxon>
        <taxon>Marchantiales</taxon>
        <taxon>Ricciaceae</taxon>
        <taxon>Riccia</taxon>
    </lineage>
</organism>
<evidence type="ECO:0000259" key="2">
    <source>
        <dbReference type="Pfam" id="PF07727"/>
    </source>
</evidence>
<keyword evidence="4" id="KW-1185">Reference proteome</keyword>
<feature type="compositionally biased region" description="Basic and acidic residues" evidence="1">
    <location>
        <begin position="1"/>
        <end position="10"/>
    </location>
</feature>
<feature type="domain" description="Reverse transcriptase Ty1/copia-type" evidence="2">
    <location>
        <begin position="175"/>
        <end position="326"/>
    </location>
</feature>
<name>A0ABD3IBB6_9MARC</name>
<feature type="region of interest" description="Disordered" evidence="1">
    <location>
        <begin position="1"/>
        <end position="43"/>
    </location>
</feature>
<sequence length="341" mass="38413">MPARNVHEKLQIAAPPVTTVVPKRRPGRPIGSKNKRPKQDQPTPTLVVLATQVSPPSTSGTASGTLLDVAPNEEVFIHLNSLTAPAYSLDRSTVQIDEEFCCYIAALLSTRDHDPISIEEARKSTDWHEWRAAINAKLESMRKRRVFGVVQETPSGFNPVGYKWVFVKKRNDKGEEIYMKVPEGLGGFGTPTSKFAFQAPSVRIYRSIYGLKQAGRIWYQRLSDFFVKHGFVHNPLCPCIFIRSHKGEFVIIAVYVDDLNFIGMKNAISDAIRLLKSEFEIKDLWRTSFCLGLQLAYVSGGVLLHQSTYIQKILKQFSMDKAVRTPMVVRTLDMSRDVVVT</sequence>
<dbReference type="AlphaFoldDB" id="A0ABD3IBB6"/>
<gene>
    <name evidence="3" type="ORF">R1sor_018975</name>
</gene>
<evidence type="ECO:0000313" key="3">
    <source>
        <dbReference type="EMBL" id="KAL3700953.1"/>
    </source>
</evidence>
<dbReference type="InterPro" id="IPR013103">
    <property type="entry name" value="RVT_2"/>
</dbReference>
<protein>
    <recommendedName>
        <fullName evidence="2">Reverse transcriptase Ty1/copia-type domain-containing protein</fullName>
    </recommendedName>
</protein>
<evidence type="ECO:0000256" key="1">
    <source>
        <dbReference type="SAM" id="MobiDB-lite"/>
    </source>
</evidence>
<reference evidence="3 4" key="1">
    <citation type="submission" date="2024-09" db="EMBL/GenBank/DDBJ databases">
        <title>Chromosome-scale assembly of Riccia sorocarpa.</title>
        <authorList>
            <person name="Paukszto L."/>
        </authorList>
    </citation>
    <scope>NUCLEOTIDE SEQUENCE [LARGE SCALE GENOMIC DNA]</scope>
    <source>
        <strain evidence="3">LP-2024</strain>
        <tissue evidence="3">Aerial parts of the thallus</tissue>
    </source>
</reference>
<dbReference type="EMBL" id="JBJQOH010000001">
    <property type="protein sequence ID" value="KAL3700953.1"/>
    <property type="molecule type" value="Genomic_DNA"/>
</dbReference>
<comment type="caution">
    <text evidence="3">The sequence shown here is derived from an EMBL/GenBank/DDBJ whole genome shotgun (WGS) entry which is preliminary data.</text>
</comment>
<dbReference type="Pfam" id="PF07727">
    <property type="entry name" value="RVT_2"/>
    <property type="match status" value="1"/>
</dbReference>
<dbReference type="Proteomes" id="UP001633002">
    <property type="component" value="Unassembled WGS sequence"/>
</dbReference>
<evidence type="ECO:0000313" key="4">
    <source>
        <dbReference type="Proteomes" id="UP001633002"/>
    </source>
</evidence>
<accession>A0ABD3IBB6</accession>
<proteinExistence type="predicted"/>